<dbReference type="PROSITE" id="PS51318">
    <property type="entry name" value="TAT"/>
    <property type="match status" value="1"/>
</dbReference>
<reference evidence="7 8" key="1">
    <citation type="submission" date="2020-08" db="EMBL/GenBank/DDBJ databases">
        <title>Genome public.</title>
        <authorList>
            <person name="Liu C."/>
            <person name="Sun Q."/>
        </authorList>
    </citation>
    <scope>NUCLEOTIDE SEQUENCE [LARGE SCALE GENOMIC DNA]</scope>
    <source>
        <strain evidence="7 8">NSJ-70</strain>
    </source>
</reference>
<dbReference type="EMBL" id="JACOOA010000001">
    <property type="protein sequence ID" value="MBC5582984.1"/>
    <property type="molecule type" value="Genomic_DNA"/>
</dbReference>
<evidence type="ECO:0000256" key="2">
    <source>
        <dbReference type="ARBA" id="ARBA00022630"/>
    </source>
</evidence>
<dbReference type="InterPro" id="IPR036188">
    <property type="entry name" value="FAD/NAD-bd_sf"/>
</dbReference>
<name>A0ABR7BN00_9ACTN</name>
<feature type="domain" description="FAD-dependent oxidoreductase 2 FAD-binding" evidence="6">
    <location>
        <begin position="78"/>
        <end position="543"/>
    </location>
</feature>
<keyword evidence="8" id="KW-1185">Reference proteome</keyword>
<evidence type="ECO:0000313" key="7">
    <source>
        <dbReference type="EMBL" id="MBC5582984.1"/>
    </source>
</evidence>
<dbReference type="InterPro" id="IPR006311">
    <property type="entry name" value="TAT_signal"/>
</dbReference>
<sequence>MSEKDMQGEPRGGLSRRSFFKGSALLSATVLGGSALAACAPSAGGSDSTAGATEGSDLGEAAPIAPVDPPAEWSAEADIVVVGTGGGGLAATLLARDRGATVITIEKDQTPGGATKCAGGFASLPGGSTIQDEMGYAWPVYPYSRKELVNRLREQYQSSNDDRLVGTIADYSGIFLDWAVLEHEAPMVAVAGGSAFFPKTLAEGKVTSYMAVKEVTDYFYQQGQEAGADFRMGTRCENLVVDGGRVVGIKAKDGKTDEELYFKARKGVVLCAGGMGMNWDMLKEYIPTAYRHAAYGGPTPSHTGECIRMAVGAGADIAGWDSWNCWESAPDNGTREWQPFWGARTIFQVPWLNIDKRGERYNFYAMPQQPEVTFEVGRGDVAVAATQMSRIGGRGYAIFDADYEQYMFKMNVAPGAERRPWTKDDPIVEDAMFDKDFSVEFQKGVDAGLIKKADTLEELAEQLGLKPEVVTAAVDNWNELCEKGEDTELDVPYLPEWLTPVKTPPFYGGVIGGCIGKTHAGLRTDESLRVLNPEGEVIAGLFANFHTAGGLCGESSFGGSPHMPSGSFLGGNLLSWVSGYLAADTALAS</sequence>
<organism evidence="7 8">
    <name type="scientific">Eggerthella hominis</name>
    <dbReference type="NCBI Taxonomy" id="2763043"/>
    <lineage>
        <taxon>Bacteria</taxon>
        <taxon>Bacillati</taxon>
        <taxon>Actinomycetota</taxon>
        <taxon>Coriobacteriia</taxon>
        <taxon>Eggerthellales</taxon>
        <taxon>Eggerthellaceae</taxon>
        <taxon>Eggerthella</taxon>
    </lineage>
</organism>
<dbReference type="InterPro" id="IPR027477">
    <property type="entry name" value="Succ_DH/fumarate_Rdtase_cat_sf"/>
</dbReference>
<evidence type="ECO:0000313" key="8">
    <source>
        <dbReference type="Proteomes" id="UP000622448"/>
    </source>
</evidence>
<dbReference type="Gene3D" id="3.50.50.60">
    <property type="entry name" value="FAD/NAD(P)-binding domain"/>
    <property type="match status" value="2"/>
</dbReference>
<feature type="region of interest" description="Disordered" evidence="5">
    <location>
        <begin position="42"/>
        <end position="69"/>
    </location>
</feature>
<dbReference type="PANTHER" id="PTHR43400">
    <property type="entry name" value="FUMARATE REDUCTASE"/>
    <property type="match status" value="1"/>
</dbReference>
<keyword evidence="3" id="KW-0274">FAD</keyword>
<evidence type="ECO:0000256" key="4">
    <source>
        <dbReference type="ARBA" id="ARBA00023002"/>
    </source>
</evidence>
<comment type="caution">
    <text evidence="7">The sequence shown here is derived from an EMBL/GenBank/DDBJ whole genome shotgun (WGS) entry which is preliminary data.</text>
</comment>
<gene>
    <name evidence="7" type="ORF">H8S61_02035</name>
</gene>
<evidence type="ECO:0000259" key="6">
    <source>
        <dbReference type="Pfam" id="PF00890"/>
    </source>
</evidence>
<evidence type="ECO:0000256" key="3">
    <source>
        <dbReference type="ARBA" id="ARBA00022827"/>
    </source>
</evidence>
<dbReference type="SUPFAM" id="SSF51905">
    <property type="entry name" value="FAD/NAD(P)-binding domain"/>
    <property type="match status" value="1"/>
</dbReference>
<dbReference type="InterPro" id="IPR003953">
    <property type="entry name" value="FAD-dep_OxRdtase_2_FAD-bd"/>
</dbReference>
<dbReference type="Pfam" id="PF00890">
    <property type="entry name" value="FAD_binding_2"/>
    <property type="match status" value="1"/>
</dbReference>
<accession>A0ABR7BN00</accession>
<dbReference type="PANTHER" id="PTHR43400:SF10">
    <property type="entry name" value="3-OXOSTEROID 1-DEHYDROGENASE"/>
    <property type="match status" value="1"/>
</dbReference>
<protein>
    <submittedName>
        <fullName evidence="7">FAD-dependent oxidoreductase</fullName>
    </submittedName>
</protein>
<keyword evidence="2" id="KW-0285">Flavoprotein</keyword>
<comment type="cofactor">
    <cofactor evidence="1">
        <name>FAD</name>
        <dbReference type="ChEBI" id="CHEBI:57692"/>
    </cofactor>
</comment>
<dbReference type="InterPro" id="IPR050315">
    <property type="entry name" value="FAD-oxidoreductase_2"/>
</dbReference>
<dbReference type="SUPFAM" id="SSF56425">
    <property type="entry name" value="Succinate dehydrogenase/fumarate reductase flavoprotein, catalytic domain"/>
    <property type="match status" value="1"/>
</dbReference>
<dbReference type="Gene3D" id="3.90.700.10">
    <property type="entry name" value="Succinate dehydrogenase/fumarate reductase flavoprotein, catalytic domain"/>
    <property type="match status" value="1"/>
</dbReference>
<dbReference type="Proteomes" id="UP000622448">
    <property type="component" value="Unassembled WGS sequence"/>
</dbReference>
<evidence type="ECO:0000256" key="1">
    <source>
        <dbReference type="ARBA" id="ARBA00001974"/>
    </source>
</evidence>
<evidence type="ECO:0000256" key="5">
    <source>
        <dbReference type="SAM" id="MobiDB-lite"/>
    </source>
</evidence>
<dbReference type="RefSeq" id="WP_186937780.1">
    <property type="nucleotide sequence ID" value="NZ_JACOOA010000001.1"/>
</dbReference>
<keyword evidence="4" id="KW-0560">Oxidoreductase</keyword>
<proteinExistence type="predicted"/>